<dbReference type="GO" id="GO:0016887">
    <property type="term" value="F:ATP hydrolysis activity"/>
    <property type="evidence" value="ECO:0007669"/>
    <property type="project" value="InterPro"/>
</dbReference>
<dbReference type="InterPro" id="IPR027417">
    <property type="entry name" value="P-loop_NTPase"/>
</dbReference>
<dbReference type="InterPro" id="IPR017871">
    <property type="entry name" value="ABC_transporter-like_CS"/>
</dbReference>
<dbReference type="Proteomes" id="UP000266796">
    <property type="component" value="Chromosome"/>
</dbReference>
<dbReference type="Pfam" id="PF00005">
    <property type="entry name" value="ABC_tran"/>
    <property type="match status" value="1"/>
</dbReference>
<dbReference type="EMBL" id="CP025628">
    <property type="protein sequence ID" value="AWD32412.1"/>
    <property type="molecule type" value="Genomic_DNA"/>
</dbReference>
<evidence type="ECO:0000259" key="6">
    <source>
        <dbReference type="PROSITE" id="PS50893"/>
    </source>
</evidence>
<dbReference type="SMART" id="SM00382">
    <property type="entry name" value="AAA"/>
    <property type="match status" value="1"/>
</dbReference>
<accession>A0A3Q8EU81</accession>
<dbReference type="AlphaFoldDB" id="A0A3Q8EU81"/>
<dbReference type="Gene3D" id="3.40.50.300">
    <property type="entry name" value="P-loop containing nucleotide triphosphate hydrolases"/>
    <property type="match status" value="1"/>
</dbReference>
<protein>
    <submittedName>
        <fullName evidence="7">Lipoprotein-releasing system ATP-binding protein LolD</fullName>
        <ecNumber evidence="7">3.6.3.-</ecNumber>
    </submittedName>
</protein>
<feature type="domain" description="ABC transporter" evidence="6">
    <location>
        <begin position="9"/>
        <end position="229"/>
    </location>
</feature>
<dbReference type="PANTHER" id="PTHR42798">
    <property type="entry name" value="LIPOPROTEIN-RELEASING SYSTEM ATP-BINDING PROTEIN LOLD"/>
    <property type="match status" value="1"/>
</dbReference>
<comment type="similarity">
    <text evidence="1">Belongs to the ABC transporter superfamily.</text>
</comment>
<dbReference type="PANTHER" id="PTHR42798:SF7">
    <property type="entry name" value="ALPHA-D-RIBOSE 1-METHYLPHOSPHONATE 5-TRIPHOSPHATE SYNTHASE SUBUNIT PHNL"/>
    <property type="match status" value="1"/>
</dbReference>
<keyword evidence="4" id="KW-0547">Nucleotide-binding</keyword>
<keyword evidence="2" id="KW-0813">Transport</keyword>
<evidence type="ECO:0000313" key="8">
    <source>
        <dbReference type="Proteomes" id="UP000266796"/>
    </source>
</evidence>
<dbReference type="InterPro" id="IPR003439">
    <property type="entry name" value="ABC_transporter-like_ATP-bd"/>
</dbReference>
<evidence type="ECO:0000313" key="7">
    <source>
        <dbReference type="EMBL" id="AWD32412.1"/>
    </source>
</evidence>
<keyword evidence="7" id="KW-0378">Hydrolase</keyword>
<evidence type="ECO:0000256" key="4">
    <source>
        <dbReference type="ARBA" id="ARBA00022741"/>
    </source>
</evidence>
<keyword evidence="3" id="KW-0472">Membrane</keyword>
<evidence type="ECO:0000256" key="3">
    <source>
        <dbReference type="ARBA" id="ARBA00022475"/>
    </source>
</evidence>
<dbReference type="SUPFAM" id="SSF52540">
    <property type="entry name" value="P-loop containing nucleoside triphosphate hydrolases"/>
    <property type="match status" value="1"/>
</dbReference>
<dbReference type="RefSeq" id="WP_108673825.1">
    <property type="nucleotide sequence ID" value="NZ_CP025628.1"/>
</dbReference>
<keyword evidence="3" id="KW-1003">Cell membrane</keyword>
<keyword evidence="8" id="KW-1185">Reference proteome</keyword>
<proteinExistence type="inferred from homology"/>
<dbReference type="PROSITE" id="PS50893">
    <property type="entry name" value="ABC_TRANSPORTER_2"/>
    <property type="match status" value="1"/>
</dbReference>
<dbReference type="EC" id="3.6.3.-" evidence="7"/>
<organism evidence="7 8">
    <name type="scientific">Candidatus Kinetoplastidibacterium kentomonadis</name>
    <dbReference type="NCBI Taxonomy" id="1576550"/>
    <lineage>
        <taxon>Bacteria</taxon>
        <taxon>Pseudomonadati</taxon>
        <taxon>Pseudomonadota</taxon>
        <taxon>Betaproteobacteria</taxon>
        <taxon>Candidatus Kinetoplastidibacterium</taxon>
    </lineage>
</organism>
<dbReference type="InterPro" id="IPR003593">
    <property type="entry name" value="AAA+_ATPase"/>
</dbReference>
<dbReference type="KEGG" id="kso:CKSOR_00291"/>
<gene>
    <name evidence="7" type="primary">lolD</name>
    <name evidence="7" type="ORF">CKSOR_00291</name>
</gene>
<dbReference type="GO" id="GO:0005524">
    <property type="term" value="F:ATP binding"/>
    <property type="evidence" value="ECO:0007669"/>
    <property type="project" value="UniProtKB-KW"/>
</dbReference>
<keyword evidence="5 7" id="KW-0067">ATP-binding</keyword>
<evidence type="ECO:0000256" key="5">
    <source>
        <dbReference type="ARBA" id="ARBA00022840"/>
    </source>
</evidence>
<reference evidence="7 8" key="1">
    <citation type="journal article" date="2018" name="Parasitology">
        <title>The reduced genome of Candidatus Kinetoplastibacterium sorsogonicusi, the endosymbiont of Kentomonas sorsogonicus (Trypanosomatidae): loss of the haem-synthesis pathway.</title>
        <authorList>
            <person name="Silva F.M."/>
            <person name="Kostygov A.Y."/>
            <person name="Spodareva V.V."/>
            <person name="Butenko A."/>
            <person name="Tossou R."/>
            <person name="Lukes J."/>
            <person name="Yurchenko V."/>
            <person name="Alves J.M.P."/>
        </authorList>
    </citation>
    <scope>NUCLEOTIDE SEQUENCE [LARGE SCALE GENOMIC DNA]</scope>
    <source>
        <strain evidence="7 8">MF-08</strain>
    </source>
</reference>
<sequence length="229" mass="26064">MKIKQNYLIEANNLVKFYKDGETLIRILDNINICISYGEIISIVGISGSGKSTLLQIIGLIDKPNSGSLKICNHDINYQDNSNINYLKKFKISFIYQTHHLISELNILDNVAMPLLLHRKNFLEARKAAYFELEKVGLLKKGHLYPYQLSVGEKQRVSFARALITQPICILADEPTGSLDYENSQHIIELFKYINNTKHTSIIIVTHDNKLSKIADNKFSINNGKLTKL</sequence>
<name>A0A3Q8EU81_9PROT</name>
<dbReference type="OrthoDB" id="9802264at2"/>
<keyword evidence="7" id="KW-0449">Lipoprotein</keyword>
<dbReference type="PROSITE" id="PS00211">
    <property type="entry name" value="ABC_TRANSPORTER_1"/>
    <property type="match status" value="1"/>
</dbReference>
<evidence type="ECO:0000256" key="1">
    <source>
        <dbReference type="ARBA" id="ARBA00005417"/>
    </source>
</evidence>
<evidence type="ECO:0000256" key="2">
    <source>
        <dbReference type="ARBA" id="ARBA00022448"/>
    </source>
</evidence>
<dbReference type="CDD" id="cd03255">
    <property type="entry name" value="ABC_MJ0796_LolCDE_FtsE"/>
    <property type="match status" value="1"/>
</dbReference>
<dbReference type="InterPro" id="IPR017911">
    <property type="entry name" value="MacB-like_ATP-bd"/>
</dbReference>